<dbReference type="CDD" id="cd07185">
    <property type="entry name" value="OmpA_C-like"/>
    <property type="match status" value="1"/>
</dbReference>
<feature type="region of interest" description="Disordered" evidence="7">
    <location>
        <begin position="441"/>
        <end position="460"/>
    </location>
</feature>
<evidence type="ECO:0000256" key="4">
    <source>
        <dbReference type="ARBA" id="ARBA00022989"/>
    </source>
</evidence>
<organism evidence="10 11">
    <name type="scientific">Desulfamplus magnetovallimortis</name>
    <dbReference type="NCBI Taxonomy" id="1246637"/>
    <lineage>
        <taxon>Bacteria</taxon>
        <taxon>Pseudomonadati</taxon>
        <taxon>Thermodesulfobacteriota</taxon>
        <taxon>Desulfobacteria</taxon>
        <taxon>Desulfobacterales</taxon>
        <taxon>Desulfobacteraceae</taxon>
        <taxon>Desulfamplus</taxon>
    </lineage>
</organism>
<dbReference type="PROSITE" id="PS51123">
    <property type="entry name" value="OMPA_2"/>
    <property type="match status" value="1"/>
</dbReference>
<dbReference type="InterPro" id="IPR036737">
    <property type="entry name" value="OmpA-like_sf"/>
</dbReference>
<evidence type="ECO:0000313" key="10">
    <source>
        <dbReference type="EMBL" id="SLM31512.1"/>
    </source>
</evidence>
<reference evidence="10 11" key="1">
    <citation type="submission" date="2017-03" db="EMBL/GenBank/DDBJ databases">
        <authorList>
            <person name="Afonso C.L."/>
            <person name="Miller P.J."/>
            <person name="Scott M.A."/>
            <person name="Spackman E."/>
            <person name="Goraichik I."/>
            <person name="Dimitrov K.M."/>
            <person name="Suarez D.L."/>
            <person name="Swayne D.E."/>
        </authorList>
    </citation>
    <scope>NUCLEOTIDE SEQUENCE [LARGE SCALE GENOMIC DNA]</scope>
    <source>
        <strain evidence="10">PRJEB14757</strain>
    </source>
</reference>
<name>A0A1W1HGK3_9BACT</name>
<sequence length="735" mass="79971">MLSRHKLFFTLLILQFFIVAFTGIPESGAGESGAGDLDLESINFAFDSDKPIEDLKQINRIMDFMGRDNDLILEISAHTDTHGTEAYNSELSRKRALAVKQIFLDRGLLSERILIKGNAFHVPFASNKNLEGQLLNRRTDFSIFKFVNGERDYYYRDNRFIKPLETMAAVDEGAAQAVTPAAETGPSLNDLLERINDLEELLKDKGTESASPEISSGGSTGFNLFANNAFTLSGGVGANNGELLGNVQASLFIPMNNQSFALQGGFRGDITEDFQEYQMDAGLVGKSGYFQLGCFASMKFVNLDLYEDTGMLSQINVAASRLFKRGSVGIFFTQAIKDEDVVDSHSHFEFADLYTTETYISVRDKIGVSVEYMFENGLSLYGDVGSQDADESDMFGSLRMTFPLNKRGDLRLFCQADYNNGYLEEDDNYSAVIGIELGTPADGNLSGESNSNGDASPRIRPMKVQPISYDVNTRTTVLESDVNHAPTVSIKVSTIQGTPQFEVAFQAVASDPDGTIVSYVWDFGDGTSGSGEEVTHSYSASGLYNVTLTVTDDKGATSSASTAIDALNASPEVSIQTTTLQGGYPHTVTFTASATDSDGSIISYEWHFGDGNTATGKNVTHTFKKPGTYQVELKVTDNLHAVTTSSVIVTATSFAPTSAINYKVSQNDPATFTFTSNAWDSDGEIRTWLWDLGDGTYSNMFSIEHTFAPGTYVVRLTVMDSQGMSATETVTVTVP</sequence>
<dbReference type="GO" id="GO:0005261">
    <property type="term" value="F:monoatomic cation channel activity"/>
    <property type="evidence" value="ECO:0007669"/>
    <property type="project" value="TreeGrafter"/>
</dbReference>
<feature type="domain" description="PKD" evidence="8">
    <location>
        <begin position="655"/>
        <end position="735"/>
    </location>
</feature>
<evidence type="ECO:0000313" key="11">
    <source>
        <dbReference type="Proteomes" id="UP000191931"/>
    </source>
</evidence>
<evidence type="ECO:0000256" key="2">
    <source>
        <dbReference type="ARBA" id="ARBA00022692"/>
    </source>
</evidence>
<proteinExistence type="predicted"/>
<dbReference type="Gene3D" id="3.30.1330.60">
    <property type="entry name" value="OmpA-like domain"/>
    <property type="match status" value="1"/>
</dbReference>
<dbReference type="InterPro" id="IPR022409">
    <property type="entry name" value="PKD/Chitinase_dom"/>
</dbReference>
<feature type="domain" description="PKD" evidence="8">
    <location>
        <begin position="571"/>
        <end position="652"/>
    </location>
</feature>
<dbReference type="PROSITE" id="PS50093">
    <property type="entry name" value="PKD"/>
    <property type="match status" value="3"/>
</dbReference>
<keyword evidence="3" id="KW-0677">Repeat</keyword>
<dbReference type="Pfam" id="PF18911">
    <property type="entry name" value="PKD_4"/>
    <property type="match status" value="3"/>
</dbReference>
<evidence type="ECO:0008006" key="12">
    <source>
        <dbReference type="Google" id="ProtNLM"/>
    </source>
</evidence>
<gene>
    <name evidence="10" type="ORF">MTBBW1_350003</name>
</gene>
<evidence type="ECO:0000256" key="1">
    <source>
        <dbReference type="ARBA" id="ARBA00004141"/>
    </source>
</evidence>
<dbReference type="OrthoDB" id="5423146at2"/>
<keyword evidence="5 6" id="KW-0472">Membrane</keyword>
<evidence type="ECO:0000259" key="8">
    <source>
        <dbReference type="PROSITE" id="PS50093"/>
    </source>
</evidence>
<dbReference type="SUPFAM" id="SSF49299">
    <property type="entry name" value="PKD domain"/>
    <property type="match status" value="3"/>
</dbReference>
<dbReference type="Gene3D" id="2.60.40.10">
    <property type="entry name" value="Immunoglobulins"/>
    <property type="match status" value="3"/>
</dbReference>
<dbReference type="InterPro" id="IPR000601">
    <property type="entry name" value="PKD_dom"/>
</dbReference>
<dbReference type="PANTHER" id="PTHR46730:SF1">
    <property type="entry name" value="PLAT DOMAIN-CONTAINING PROTEIN"/>
    <property type="match status" value="1"/>
</dbReference>
<comment type="subcellular location">
    <subcellularLocation>
        <location evidence="1">Membrane</location>
        <topology evidence="1">Multi-pass membrane protein</topology>
    </subcellularLocation>
</comment>
<dbReference type="Pfam" id="PF00691">
    <property type="entry name" value="OmpA"/>
    <property type="match status" value="1"/>
</dbReference>
<dbReference type="GO" id="GO:0005886">
    <property type="term" value="C:plasma membrane"/>
    <property type="evidence" value="ECO:0007669"/>
    <property type="project" value="TreeGrafter"/>
</dbReference>
<feature type="domain" description="OmpA-like" evidence="9">
    <location>
        <begin position="31"/>
        <end position="147"/>
    </location>
</feature>
<dbReference type="SMART" id="SM00089">
    <property type="entry name" value="PKD"/>
    <property type="match status" value="3"/>
</dbReference>
<dbReference type="EMBL" id="FWEV01000276">
    <property type="protein sequence ID" value="SLM31512.1"/>
    <property type="molecule type" value="Genomic_DNA"/>
</dbReference>
<dbReference type="InterPro" id="IPR013783">
    <property type="entry name" value="Ig-like_fold"/>
</dbReference>
<dbReference type="InterPro" id="IPR006665">
    <property type="entry name" value="OmpA-like"/>
</dbReference>
<keyword evidence="4" id="KW-1133">Transmembrane helix</keyword>
<evidence type="ECO:0000256" key="6">
    <source>
        <dbReference type="PROSITE-ProRule" id="PRU00473"/>
    </source>
</evidence>
<dbReference type="Proteomes" id="UP000191931">
    <property type="component" value="Unassembled WGS sequence"/>
</dbReference>
<dbReference type="GO" id="GO:0006816">
    <property type="term" value="P:calcium ion transport"/>
    <property type="evidence" value="ECO:0007669"/>
    <property type="project" value="TreeGrafter"/>
</dbReference>
<dbReference type="STRING" id="1246637.MTBBW1_350003"/>
<dbReference type="InterPro" id="IPR035986">
    <property type="entry name" value="PKD_dom_sf"/>
</dbReference>
<feature type="domain" description="PKD" evidence="8">
    <location>
        <begin position="486"/>
        <end position="564"/>
    </location>
</feature>
<evidence type="ECO:0000256" key="5">
    <source>
        <dbReference type="ARBA" id="ARBA00023136"/>
    </source>
</evidence>
<keyword evidence="2" id="KW-0812">Transmembrane</keyword>
<protein>
    <recommendedName>
        <fullName evidence="12">PKD domain-containing protein</fullName>
    </recommendedName>
</protein>
<evidence type="ECO:0000256" key="3">
    <source>
        <dbReference type="ARBA" id="ARBA00022737"/>
    </source>
</evidence>
<evidence type="ECO:0000256" key="7">
    <source>
        <dbReference type="SAM" id="MobiDB-lite"/>
    </source>
</evidence>
<dbReference type="RefSeq" id="WP_080800311.1">
    <property type="nucleotide sequence ID" value="NZ_LT828541.1"/>
</dbReference>
<dbReference type="SUPFAM" id="SSF103088">
    <property type="entry name" value="OmpA-like"/>
    <property type="match status" value="1"/>
</dbReference>
<dbReference type="AlphaFoldDB" id="A0A1W1HGK3"/>
<accession>A0A1W1HGK3</accession>
<dbReference type="PANTHER" id="PTHR46730">
    <property type="entry name" value="POLYCYSTIN-1"/>
    <property type="match status" value="1"/>
</dbReference>
<keyword evidence="11" id="KW-1185">Reference proteome</keyword>
<dbReference type="CDD" id="cd00146">
    <property type="entry name" value="PKD"/>
    <property type="match status" value="3"/>
</dbReference>
<evidence type="ECO:0000259" key="9">
    <source>
        <dbReference type="PROSITE" id="PS51123"/>
    </source>
</evidence>